<comment type="function">
    <text evidence="6">Catalyzes the removal of dipeptides from the N-terminus of oligopeptides.</text>
</comment>
<dbReference type="SUPFAM" id="SSF50494">
    <property type="entry name" value="Trypsin-like serine proteases"/>
    <property type="match status" value="1"/>
</dbReference>
<organism evidence="7 8">
    <name type="scientific">Chromobacterium subtsugae</name>
    <dbReference type="NCBI Taxonomy" id="251747"/>
    <lineage>
        <taxon>Bacteria</taxon>
        <taxon>Pseudomonadati</taxon>
        <taxon>Pseudomonadota</taxon>
        <taxon>Betaproteobacteria</taxon>
        <taxon>Neisseriales</taxon>
        <taxon>Chromobacteriaceae</taxon>
        <taxon>Chromobacterium</taxon>
    </lineage>
</organism>
<comment type="similarity">
    <text evidence="1 6">Belongs to the peptidase S46 family.</text>
</comment>
<evidence type="ECO:0000256" key="2">
    <source>
        <dbReference type="ARBA" id="ARBA00022438"/>
    </source>
</evidence>
<keyword evidence="5 6" id="KW-0378">Hydrolase</keyword>
<evidence type="ECO:0000313" key="8">
    <source>
        <dbReference type="Proteomes" id="UP000711178"/>
    </source>
</evidence>
<dbReference type="EC" id="3.4.14.-" evidence="6"/>
<keyword evidence="6" id="KW-0720">Serine protease</keyword>
<keyword evidence="2 6" id="KW-0031">Aminopeptidase</keyword>
<proteinExistence type="inferred from homology"/>
<dbReference type="InterPro" id="IPR019500">
    <property type="entry name" value="Pep_S46"/>
</dbReference>
<dbReference type="Pfam" id="PF10459">
    <property type="entry name" value="Peptidase_S46"/>
    <property type="match status" value="1"/>
</dbReference>
<keyword evidence="8" id="KW-1185">Reference proteome</keyword>
<gene>
    <name evidence="7" type="ORF">KIF53_01935</name>
</gene>
<keyword evidence="3 6" id="KW-0645">Protease</keyword>
<evidence type="ECO:0000256" key="4">
    <source>
        <dbReference type="ARBA" id="ARBA00022729"/>
    </source>
</evidence>
<evidence type="ECO:0000256" key="6">
    <source>
        <dbReference type="RuleBase" id="RU366067"/>
    </source>
</evidence>
<dbReference type="RefSeq" id="WP_220154001.1">
    <property type="nucleotide sequence ID" value="NZ_JAHDTB010000001.1"/>
</dbReference>
<dbReference type="PANTHER" id="PTHR38469">
    <property type="entry name" value="PERIPLASMIC PEPTIDASE SUBFAMILY S1B"/>
    <property type="match status" value="1"/>
</dbReference>
<dbReference type="Gene3D" id="2.40.10.10">
    <property type="entry name" value="Trypsin-like serine proteases"/>
    <property type="match status" value="1"/>
</dbReference>
<dbReference type="InterPro" id="IPR009003">
    <property type="entry name" value="Peptidase_S1_PA"/>
</dbReference>
<evidence type="ECO:0000313" key="7">
    <source>
        <dbReference type="EMBL" id="MBW8286398.1"/>
    </source>
</evidence>
<reference evidence="7 8" key="1">
    <citation type="submission" date="2021-05" db="EMBL/GenBank/DDBJ databases">
        <title>Draft Whole Genome Sequencing Of Biosensor Chromobacterium violaceum Strain CV026 Reveals A Regulatory RNA In Chromobacterium violaceum Phenotype Regulatory Network.</title>
        <authorList>
            <person name="Hong K.W."/>
            <person name="Chan K.G."/>
            <person name="Chang C.-Y."/>
        </authorList>
    </citation>
    <scope>NUCLEOTIDE SEQUENCE [LARGE SCALE GENOMIC DNA]</scope>
    <source>
        <strain evidence="7 8">ATCC 31532</strain>
    </source>
</reference>
<evidence type="ECO:0000256" key="1">
    <source>
        <dbReference type="ARBA" id="ARBA00010491"/>
    </source>
</evidence>
<dbReference type="InterPro" id="IPR043504">
    <property type="entry name" value="Peptidase_S1_PA_chymotrypsin"/>
</dbReference>
<keyword evidence="4" id="KW-0732">Signal</keyword>
<sequence>MPLLLAAAGHARADEGMWTFDHPPIAQVKQRYGVELTPAWLDNLRQAAVDFGASASFVSPDGLLLTNHHVALGCLNQLSSAQRDLVAKGYLARERRQELKCPNGTARVLESWQDVTAGIQAASPASLPPEQQASRRKTAIAAAEQACDKASGLKCEVVSLYNGAVYQLYRYREWKDVRLVFAPEYQAAFFGGDADNFVYPRHALDMALLRVYQNGKPYRPPHYLKLSRQGVAEGEAVFVAGHPGRTSRLETLAQLQLRRDVTLPLQLADARMQQALLHRYAARSPEAARQANDALFGAENWLKSMSGEYKALRQPELEAAKRQEETGLQAAYRQAGLAGDPWQSVEQAVDYQRGHFLESYFVGYGHRTLLSRAGALVELAAERQLPEGERLNGYSDSDLPDQERWIRADTPIYPELEIARLTGQLEQMRAKLGAAHPAVRILLGQEEPAAAARRLIGGSKLNLAGERQKLLDGGAAAIAASADPLIAAARQLYPLRRQLERGDEAHVHTPLRQAAAQLGQARFKLYGDSLPPDATGTLRLSYGKVAGYDADGVATLWKTVIGGVYARASAFDQRPPFQLADALAKQRRAINPDLPFNFVNTADIIGGNSGSPVVNAKGELVGLIFDSNLEGLAGGHVYSDAKARAIAVDSRAILHLLDKAYHAQNLLKELSPG</sequence>
<name>A0ABS7F8I5_9NEIS</name>
<accession>A0ABS7F8I5</accession>
<evidence type="ECO:0000256" key="5">
    <source>
        <dbReference type="ARBA" id="ARBA00022801"/>
    </source>
</evidence>
<protein>
    <recommendedName>
        <fullName evidence="6">Dipeptidyl-peptidase</fullName>
        <ecNumber evidence="6">3.4.14.-</ecNumber>
    </recommendedName>
</protein>
<comment type="caution">
    <text evidence="7">The sequence shown here is derived from an EMBL/GenBank/DDBJ whole genome shotgun (WGS) entry which is preliminary data.</text>
</comment>
<dbReference type="PANTHER" id="PTHR38469:SF1">
    <property type="entry name" value="PERIPLASMIC PEPTIDASE SUBFAMILY S1B"/>
    <property type="match status" value="1"/>
</dbReference>
<dbReference type="Proteomes" id="UP000711178">
    <property type="component" value="Unassembled WGS sequence"/>
</dbReference>
<dbReference type="EMBL" id="JAHDTB010000001">
    <property type="protein sequence ID" value="MBW8286398.1"/>
    <property type="molecule type" value="Genomic_DNA"/>
</dbReference>
<evidence type="ECO:0000256" key="3">
    <source>
        <dbReference type="ARBA" id="ARBA00022670"/>
    </source>
</evidence>